<feature type="compositionally biased region" description="Low complexity" evidence="5">
    <location>
        <begin position="364"/>
        <end position="382"/>
    </location>
</feature>
<dbReference type="CDD" id="cd14014">
    <property type="entry name" value="STKc_PknB_like"/>
    <property type="match status" value="1"/>
</dbReference>
<evidence type="ECO:0000259" key="7">
    <source>
        <dbReference type="PROSITE" id="PS50011"/>
    </source>
</evidence>
<dbReference type="Pfam" id="PF00069">
    <property type="entry name" value="Pkinase"/>
    <property type="match status" value="1"/>
</dbReference>
<evidence type="ECO:0000256" key="3">
    <source>
        <dbReference type="ARBA" id="ARBA00022777"/>
    </source>
</evidence>
<dbReference type="InterPro" id="IPR011009">
    <property type="entry name" value="Kinase-like_dom_sf"/>
</dbReference>
<dbReference type="Gene3D" id="1.10.510.10">
    <property type="entry name" value="Transferase(Phosphotransferase) domain 1"/>
    <property type="match status" value="1"/>
</dbReference>
<keyword evidence="6" id="KW-1133">Transmembrane helix</keyword>
<protein>
    <submittedName>
        <fullName evidence="8">Serine/threonine protein kinase</fullName>
    </submittedName>
</protein>
<feature type="region of interest" description="Disordered" evidence="5">
    <location>
        <begin position="1"/>
        <end position="20"/>
    </location>
</feature>
<keyword evidence="3 8" id="KW-0418">Kinase</keyword>
<keyword evidence="6" id="KW-0812">Transmembrane</keyword>
<evidence type="ECO:0000256" key="1">
    <source>
        <dbReference type="ARBA" id="ARBA00022679"/>
    </source>
</evidence>
<organism evidence="8 9">
    <name type="scientific">Actinacidiphila rubida</name>
    <dbReference type="NCBI Taxonomy" id="310780"/>
    <lineage>
        <taxon>Bacteria</taxon>
        <taxon>Bacillati</taxon>
        <taxon>Actinomycetota</taxon>
        <taxon>Actinomycetes</taxon>
        <taxon>Kitasatosporales</taxon>
        <taxon>Streptomycetaceae</taxon>
        <taxon>Actinacidiphila</taxon>
    </lineage>
</organism>
<dbReference type="EMBL" id="FODD01000014">
    <property type="protein sequence ID" value="SEN98293.1"/>
    <property type="molecule type" value="Genomic_DNA"/>
</dbReference>
<dbReference type="SUPFAM" id="SSF56112">
    <property type="entry name" value="Protein kinase-like (PK-like)"/>
    <property type="match status" value="1"/>
</dbReference>
<sequence length="525" mass="53151">MGASHSGPDVTRRPFRATTADDPAMVSGHRIGGRLGTSALGGVYLAHAPGGQPVALTVVHPELAAAEGFAARFHRDAQEAGRIRAPGVLPVLGSGQEGGRYWIATAYVPALPLDAAVDGQGPLPTRVVLRLVAGLAETLQALHNTGAVHGDLRPAHVLLAPDGPKVTGYGLAAVADPAADARQDRQGPAFLAPEQVAGRPPVPATDVFALGQVAAYASIGRPPFADPARVPQDEPDLNELPGELREIVTRCLIKEPGLRPSLAQVTAMCGQAAPAAPRPDTWLPPSLLAMIPPTPSPGGGPGAPGVPPVPPVVPPPAPGHGKPRRRVVRGAVGVLAVAAAVGVGVALVGGFSRSSDARGKGFGATATAPAASPSGVPTTAPASPAPSPAADPGDTYQGLRLPAGSAVVLRDDPPFVHPDVTGGSFGLTPRGDAFFAEPHEAWLSVPAPGLPSTLDSCRTAGGPQLTSVPRQSLAPGDGRMCVHMIDGTVALVTLRQVSAPAAPEQFAVIDVTVWRLLDQSAESDL</sequence>
<dbReference type="GO" id="GO:0005524">
    <property type="term" value="F:ATP binding"/>
    <property type="evidence" value="ECO:0007669"/>
    <property type="project" value="UniProtKB-KW"/>
</dbReference>
<evidence type="ECO:0000313" key="8">
    <source>
        <dbReference type="EMBL" id="SEN98293.1"/>
    </source>
</evidence>
<keyword evidence="9" id="KW-1185">Reference proteome</keyword>
<accession>A0A1H8KZG7</accession>
<evidence type="ECO:0000313" key="9">
    <source>
        <dbReference type="Proteomes" id="UP000181951"/>
    </source>
</evidence>
<dbReference type="PANTHER" id="PTHR43289">
    <property type="entry name" value="MITOGEN-ACTIVATED PROTEIN KINASE KINASE KINASE 20-RELATED"/>
    <property type="match status" value="1"/>
</dbReference>
<keyword evidence="2" id="KW-0547">Nucleotide-binding</keyword>
<dbReference type="GO" id="GO:0004674">
    <property type="term" value="F:protein serine/threonine kinase activity"/>
    <property type="evidence" value="ECO:0007669"/>
    <property type="project" value="UniProtKB-KW"/>
</dbReference>
<gene>
    <name evidence="8" type="ORF">SAMN05216267_1014171</name>
</gene>
<keyword evidence="6" id="KW-0472">Membrane</keyword>
<dbReference type="Gene3D" id="3.30.200.20">
    <property type="entry name" value="Phosphorylase Kinase, domain 1"/>
    <property type="match status" value="1"/>
</dbReference>
<dbReference type="STRING" id="310780.SAMN05216267_1014171"/>
<dbReference type="InterPro" id="IPR000719">
    <property type="entry name" value="Prot_kinase_dom"/>
</dbReference>
<dbReference type="PROSITE" id="PS50011">
    <property type="entry name" value="PROTEIN_KINASE_DOM"/>
    <property type="match status" value="1"/>
</dbReference>
<evidence type="ECO:0000256" key="5">
    <source>
        <dbReference type="SAM" id="MobiDB-lite"/>
    </source>
</evidence>
<dbReference type="Proteomes" id="UP000181951">
    <property type="component" value="Unassembled WGS sequence"/>
</dbReference>
<dbReference type="RefSeq" id="WP_075017014.1">
    <property type="nucleotide sequence ID" value="NZ_FODD01000014.1"/>
</dbReference>
<evidence type="ECO:0000256" key="2">
    <source>
        <dbReference type="ARBA" id="ARBA00022741"/>
    </source>
</evidence>
<dbReference type="PANTHER" id="PTHR43289:SF34">
    <property type="entry name" value="SERINE_THREONINE-PROTEIN KINASE YBDM-RELATED"/>
    <property type="match status" value="1"/>
</dbReference>
<proteinExistence type="predicted"/>
<feature type="transmembrane region" description="Helical" evidence="6">
    <location>
        <begin position="330"/>
        <end position="351"/>
    </location>
</feature>
<feature type="region of interest" description="Disordered" evidence="5">
    <location>
        <begin position="358"/>
        <end position="398"/>
    </location>
</feature>
<reference evidence="8 9" key="1">
    <citation type="submission" date="2016-10" db="EMBL/GenBank/DDBJ databases">
        <authorList>
            <person name="de Groot N.N."/>
        </authorList>
    </citation>
    <scope>NUCLEOTIDE SEQUENCE [LARGE SCALE GENOMIC DNA]</scope>
    <source>
        <strain evidence="8 9">CGMCC 4.2026</strain>
    </source>
</reference>
<dbReference type="AlphaFoldDB" id="A0A1H8KZG7"/>
<dbReference type="OrthoDB" id="4232950at2"/>
<name>A0A1H8KZG7_9ACTN</name>
<evidence type="ECO:0000256" key="6">
    <source>
        <dbReference type="SAM" id="Phobius"/>
    </source>
</evidence>
<keyword evidence="8" id="KW-0723">Serine/threonine-protein kinase</keyword>
<evidence type="ECO:0000256" key="4">
    <source>
        <dbReference type="ARBA" id="ARBA00022840"/>
    </source>
</evidence>
<keyword evidence="4" id="KW-0067">ATP-binding</keyword>
<feature type="domain" description="Protein kinase" evidence="7">
    <location>
        <begin position="29"/>
        <end position="283"/>
    </location>
</feature>
<keyword evidence="1" id="KW-0808">Transferase</keyword>